<dbReference type="SUPFAM" id="SSF56436">
    <property type="entry name" value="C-type lectin-like"/>
    <property type="match status" value="1"/>
</dbReference>
<evidence type="ECO:0000256" key="1">
    <source>
        <dbReference type="ARBA" id="ARBA00022734"/>
    </source>
</evidence>
<sequence length="230" mass="26714">MSDSRRVLFHILILLISKSWSFTINSFWKKFPYTGPVTFNYYSLISNSSLIYCTATCSSLYNWDQIYYQGEDCYCLAPSYVNGTGMVTTNSSMWTIFKEESYCTEKEYKIFPDQKYCLKHFLTGQTWEDDNIRCRQDSGYLISVYTLQDLTNLRSLYTHNRFMYIGAHKKRNGTDFVWTTGGTVSKMFWNSGEPNDASGTEMCASVLSYGAFDDILCNRKFSFICQILTK</sequence>
<dbReference type="RefSeq" id="XP_009044869.1">
    <property type="nucleotide sequence ID" value="XM_009046621.1"/>
</dbReference>
<dbReference type="Gene3D" id="3.10.100.10">
    <property type="entry name" value="Mannose-Binding Protein A, subunit A"/>
    <property type="match status" value="1"/>
</dbReference>
<dbReference type="GO" id="GO:0030246">
    <property type="term" value="F:carbohydrate binding"/>
    <property type="evidence" value="ECO:0007669"/>
    <property type="project" value="UniProtKB-KW"/>
</dbReference>
<dbReference type="PROSITE" id="PS50041">
    <property type="entry name" value="C_TYPE_LECTIN_2"/>
    <property type="match status" value="1"/>
</dbReference>
<accession>V4AJT3</accession>
<dbReference type="InterPro" id="IPR001304">
    <property type="entry name" value="C-type_lectin-like"/>
</dbReference>
<feature type="domain" description="C-type lectin" evidence="2">
    <location>
        <begin position="113"/>
        <end position="226"/>
    </location>
</feature>
<dbReference type="HOGENOM" id="CLU_112611_0_0_1"/>
<protein>
    <recommendedName>
        <fullName evidence="2">C-type lectin domain-containing protein</fullName>
    </recommendedName>
</protein>
<reference evidence="3 4" key="1">
    <citation type="journal article" date="2013" name="Nature">
        <title>Insights into bilaterian evolution from three spiralian genomes.</title>
        <authorList>
            <person name="Simakov O."/>
            <person name="Marletaz F."/>
            <person name="Cho S.J."/>
            <person name="Edsinger-Gonzales E."/>
            <person name="Havlak P."/>
            <person name="Hellsten U."/>
            <person name="Kuo D.H."/>
            <person name="Larsson T."/>
            <person name="Lv J."/>
            <person name="Arendt D."/>
            <person name="Savage R."/>
            <person name="Osoegawa K."/>
            <person name="de Jong P."/>
            <person name="Grimwood J."/>
            <person name="Chapman J.A."/>
            <person name="Shapiro H."/>
            <person name="Aerts A."/>
            <person name="Otillar R.P."/>
            <person name="Terry A.Y."/>
            <person name="Boore J.L."/>
            <person name="Grigoriev I.V."/>
            <person name="Lindberg D.R."/>
            <person name="Seaver E.C."/>
            <person name="Weisblat D.A."/>
            <person name="Putnam N.H."/>
            <person name="Rokhsar D.S."/>
        </authorList>
    </citation>
    <scope>NUCLEOTIDE SEQUENCE [LARGE SCALE GENOMIC DNA]</scope>
</reference>
<gene>
    <name evidence="3" type="ORF">LOTGIDRAFT_176340</name>
</gene>
<dbReference type="AlphaFoldDB" id="V4AJT3"/>
<dbReference type="InterPro" id="IPR016187">
    <property type="entry name" value="CTDL_fold"/>
</dbReference>
<dbReference type="SMART" id="SM00034">
    <property type="entry name" value="CLECT"/>
    <property type="match status" value="1"/>
</dbReference>
<dbReference type="Proteomes" id="UP000030746">
    <property type="component" value="Unassembled WGS sequence"/>
</dbReference>
<evidence type="ECO:0000313" key="4">
    <source>
        <dbReference type="Proteomes" id="UP000030746"/>
    </source>
</evidence>
<organism evidence="3 4">
    <name type="scientific">Lottia gigantea</name>
    <name type="common">Giant owl limpet</name>
    <dbReference type="NCBI Taxonomy" id="225164"/>
    <lineage>
        <taxon>Eukaryota</taxon>
        <taxon>Metazoa</taxon>
        <taxon>Spiralia</taxon>
        <taxon>Lophotrochozoa</taxon>
        <taxon>Mollusca</taxon>
        <taxon>Gastropoda</taxon>
        <taxon>Patellogastropoda</taxon>
        <taxon>Lottioidea</taxon>
        <taxon>Lottiidae</taxon>
        <taxon>Lottia</taxon>
    </lineage>
</organism>
<evidence type="ECO:0000259" key="2">
    <source>
        <dbReference type="PROSITE" id="PS50041"/>
    </source>
</evidence>
<dbReference type="InterPro" id="IPR016186">
    <property type="entry name" value="C-type_lectin-like/link_sf"/>
</dbReference>
<proteinExistence type="predicted"/>
<dbReference type="CTD" id="20243702"/>
<dbReference type="KEGG" id="lgi:LOTGIDRAFT_176340"/>
<keyword evidence="4" id="KW-1185">Reference proteome</keyword>
<dbReference type="PANTHER" id="PTHR22799:SF6">
    <property type="entry name" value="C-TYPE LECTIN DOMAIN FAMILY 4 MEMBER M-LIKE"/>
    <property type="match status" value="1"/>
</dbReference>
<dbReference type="OMA" id="NSIWKES"/>
<dbReference type="PANTHER" id="PTHR22799">
    <property type="entry name" value="TETRANECTIN-RELATED"/>
    <property type="match status" value="1"/>
</dbReference>
<keyword evidence="1" id="KW-0430">Lectin</keyword>
<dbReference type="Pfam" id="PF00059">
    <property type="entry name" value="Lectin_C"/>
    <property type="match status" value="1"/>
</dbReference>
<dbReference type="EMBL" id="KB199744">
    <property type="protein sequence ID" value="ESP04444.1"/>
    <property type="molecule type" value="Genomic_DNA"/>
</dbReference>
<dbReference type="OrthoDB" id="7357196at2759"/>
<name>V4AJT3_LOTGI</name>
<dbReference type="GeneID" id="20243702"/>
<dbReference type="InterPro" id="IPR051663">
    <property type="entry name" value="CLec_Tetranectin-domain"/>
</dbReference>
<dbReference type="CDD" id="cd00037">
    <property type="entry name" value="CLECT"/>
    <property type="match status" value="1"/>
</dbReference>
<evidence type="ECO:0000313" key="3">
    <source>
        <dbReference type="EMBL" id="ESP04444.1"/>
    </source>
</evidence>